<dbReference type="AlphaFoldDB" id="A0AAD6ZSG2"/>
<name>A0AAD6ZSG2_9AGAR</name>
<evidence type="ECO:0000313" key="3">
    <source>
        <dbReference type="Proteomes" id="UP001218218"/>
    </source>
</evidence>
<accession>A0AAD6ZSG2</accession>
<gene>
    <name evidence="2" type="ORF">DFH08DRAFT_1082892</name>
</gene>
<comment type="caution">
    <text evidence="2">The sequence shown here is derived from an EMBL/GenBank/DDBJ whole genome shotgun (WGS) entry which is preliminary data.</text>
</comment>
<dbReference type="Proteomes" id="UP001218218">
    <property type="component" value="Unassembled WGS sequence"/>
</dbReference>
<feature type="chain" id="PRO_5042142855" evidence="1">
    <location>
        <begin position="19"/>
        <end position="58"/>
    </location>
</feature>
<organism evidence="2 3">
    <name type="scientific">Mycena albidolilacea</name>
    <dbReference type="NCBI Taxonomy" id="1033008"/>
    <lineage>
        <taxon>Eukaryota</taxon>
        <taxon>Fungi</taxon>
        <taxon>Dikarya</taxon>
        <taxon>Basidiomycota</taxon>
        <taxon>Agaricomycotina</taxon>
        <taxon>Agaricomycetes</taxon>
        <taxon>Agaricomycetidae</taxon>
        <taxon>Agaricales</taxon>
        <taxon>Marasmiineae</taxon>
        <taxon>Mycenaceae</taxon>
        <taxon>Mycena</taxon>
    </lineage>
</organism>
<keyword evidence="3" id="KW-1185">Reference proteome</keyword>
<feature type="signal peptide" evidence="1">
    <location>
        <begin position="1"/>
        <end position="18"/>
    </location>
</feature>
<evidence type="ECO:0000313" key="2">
    <source>
        <dbReference type="EMBL" id="KAJ7336820.1"/>
    </source>
</evidence>
<protein>
    <submittedName>
        <fullName evidence="2">Uncharacterized protein</fullName>
    </submittedName>
</protein>
<reference evidence="2" key="1">
    <citation type="submission" date="2023-03" db="EMBL/GenBank/DDBJ databases">
        <title>Massive genome expansion in bonnet fungi (Mycena s.s.) driven by repeated elements and novel gene families across ecological guilds.</title>
        <authorList>
            <consortium name="Lawrence Berkeley National Laboratory"/>
            <person name="Harder C.B."/>
            <person name="Miyauchi S."/>
            <person name="Viragh M."/>
            <person name="Kuo A."/>
            <person name="Thoen E."/>
            <person name="Andreopoulos B."/>
            <person name="Lu D."/>
            <person name="Skrede I."/>
            <person name="Drula E."/>
            <person name="Henrissat B."/>
            <person name="Morin E."/>
            <person name="Kohler A."/>
            <person name="Barry K."/>
            <person name="LaButti K."/>
            <person name="Morin E."/>
            <person name="Salamov A."/>
            <person name="Lipzen A."/>
            <person name="Mereny Z."/>
            <person name="Hegedus B."/>
            <person name="Baldrian P."/>
            <person name="Stursova M."/>
            <person name="Weitz H."/>
            <person name="Taylor A."/>
            <person name="Grigoriev I.V."/>
            <person name="Nagy L.G."/>
            <person name="Martin F."/>
            <person name="Kauserud H."/>
        </authorList>
    </citation>
    <scope>NUCLEOTIDE SEQUENCE</scope>
    <source>
        <strain evidence="2">CBHHK002</strain>
    </source>
</reference>
<sequence length="58" mass="5904">MQFKLVAFVAALFAVAAAQTGCVIIDKEGATCPVDFTVCGPVVVGETKCCPDVGVCPL</sequence>
<dbReference type="EMBL" id="JARIHO010000030">
    <property type="protein sequence ID" value="KAJ7336820.1"/>
    <property type="molecule type" value="Genomic_DNA"/>
</dbReference>
<keyword evidence="1" id="KW-0732">Signal</keyword>
<proteinExistence type="predicted"/>
<evidence type="ECO:0000256" key="1">
    <source>
        <dbReference type="SAM" id="SignalP"/>
    </source>
</evidence>